<keyword evidence="2" id="KW-1185">Reference proteome</keyword>
<sequence>MRSGSRCQNFLCTGQKVAVREETRLFSRTRHLPPSEKPGFLCYSSFFVLYTAKFYNFLYKKI</sequence>
<reference evidence="1" key="1">
    <citation type="journal article" date="2021" name="Microb. Physiol.">
        <title>Proteogenomic Insights into the Physiology of Marine, Sulfate-Reducing, Filamentous Desulfonema limicola and Desulfonema magnum.</title>
        <authorList>
            <person name="Schnaars V."/>
            <person name="Wohlbrand L."/>
            <person name="Scheve S."/>
            <person name="Hinrichs C."/>
            <person name="Reinhardt R."/>
            <person name="Rabus R."/>
        </authorList>
    </citation>
    <scope>NUCLEOTIDE SEQUENCE</scope>
    <source>
        <strain evidence="1">4be13</strain>
    </source>
</reference>
<organism evidence="1 2">
    <name type="scientific">Desulfonema magnum</name>
    <dbReference type="NCBI Taxonomy" id="45655"/>
    <lineage>
        <taxon>Bacteria</taxon>
        <taxon>Pseudomonadati</taxon>
        <taxon>Thermodesulfobacteriota</taxon>
        <taxon>Desulfobacteria</taxon>
        <taxon>Desulfobacterales</taxon>
        <taxon>Desulfococcaceae</taxon>
        <taxon>Desulfonema</taxon>
    </lineage>
</organism>
<evidence type="ECO:0000313" key="2">
    <source>
        <dbReference type="Proteomes" id="UP000663722"/>
    </source>
</evidence>
<proteinExistence type="predicted"/>
<dbReference type="KEGG" id="dmm:dnm_052230"/>
<evidence type="ECO:0000313" key="1">
    <source>
        <dbReference type="EMBL" id="QTA89173.1"/>
    </source>
</evidence>
<gene>
    <name evidence="1" type="ORF">dnm_052230</name>
</gene>
<name>A0A975GQP6_9BACT</name>
<dbReference type="EMBL" id="CP061800">
    <property type="protein sequence ID" value="QTA89173.1"/>
    <property type="molecule type" value="Genomic_DNA"/>
</dbReference>
<accession>A0A975GQP6</accession>
<dbReference type="Proteomes" id="UP000663722">
    <property type="component" value="Chromosome"/>
</dbReference>
<dbReference type="AlphaFoldDB" id="A0A975GQP6"/>
<protein>
    <submittedName>
        <fullName evidence="1">Uncharacterized protein</fullName>
    </submittedName>
</protein>